<accession>A0A164ZHM9</accession>
<feature type="region of interest" description="Disordered" evidence="1">
    <location>
        <begin position="1"/>
        <end position="49"/>
    </location>
</feature>
<dbReference type="EMBL" id="CP093347">
    <property type="protein sequence ID" value="WOH02567.1"/>
    <property type="molecule type" value="Genomic_DNA"/>
</dbReference>
<reference evidence="2" key="2">
    <citation type="submission" date="2022-03" db="EMBL/GenBank/DDBJ databases">
        <title>Draft title - Genomic analysis of global carrot germplasm unveils the trajectory of domestication and the origin of high carotenoid orange carrot.</title>
        <authorList>
            <person name="Iorizzo M."/>
            <person name="Ellison S."/>
            <person name="Senalik D."/>
            <person name="Macko-Podgorni A."/>
            <person name="Grzebelus D."/>
            <person name="Bostan H."/>
            <person name="Rolling W."/>
            <person name="Curaba J."/>
            <person name="Simon P."/>
        </authorList>
    </citation>
    <scope>NUCLEOTIDE SEQUENCE</scope>
    <source>
        <tissue evidence="2">Leaf</tissue>
    </source>
</reference>
<protein>
    <submittedName>
        <fullName evidence="2">Uncharacterized protein</fullName>
    </submittedName>
</protein>
<evidence type="ECO:0000313" key="2">
    <source>
        <dbReference type="EMBL" id="WOH02567.1"/>
    </source>
</evidence>
<keyword evidence="3" id="KW-1185">Reference proteome</keyword>
<organism evidence="2 3">
    <name type="scientific">Daucus carota subsp. sativus</name>
    <name type="common">Carrot</name>
    <dbReference type="NCBI Taxonomy" id="79200"/>
    <lineage>
        <taxon>Eukaryota</taxon>
        <taxon>Viridiplantae</taxon>
        <taxon>Streptophyta</taxon>
        <taxon>Embryophyta</taxon>
        <taxon>Tracheophyta</taxon>
        <taxon>Spermatophyta</taxon>
        <taxon>Magnoliopsida</taxon>
        <taxon>eudicotyledons</taxon>
        <taxon>Gunneridae</taxon>
        <taxon>Pentapetalae</taxon>
        <taxon>asterids</taxon>
        <taxon>campanulids</taxon>
        <taxon>Apiales</taxon>
        <taxon>Apiaceae</taxon>
        <taxon>Apioideae</taxon>
        <taxon>Scandiceae</taxon>
        <taxon>Daucinae</taxon>
        <taxon>Daucus</taxon>
        <taxon>Daucus sect. Daucus</taxon>
    </lineage>
</organism>
<evidence type="ECO:0000313" key="3">
    <source>
        <dbReference type="Proteomes" id="UP000077755"/>
    </source>
</evidence>
<feature type="compositionally biased region" description="Low complexity" evidence="1">
    <location>
        <begin position="20"/>
        <end position="29"/>
    </location>
</feature>
<dbReference type="Proteomes" id="UP000077755">
    <property type="component" value="Chromosome 5"/>
</dbReference>
<sequence length="318" mass="34328">MPSGPKKRRAQKKKIEEAAAARVNNENEATITASLKENSPVMEKESTDGVTVVLDEQNIGSPKRIVLREKKIHDDNNVVGKSFAVAAPSVIELDSEDENDDSMMSRVAFDLEGKETGGSIENPVPTETYSSVLVSESPDMDSAVISPTTKPCDQDLVAAKCSNAETAASNEVDASQKTEEAGQVDEVEAAMKNNAVSGYVNDTEESTLEAVVKDQETAAANEVDAPETEINQEAAIFEDVDDSESTIRDDVLREETKATPNNLESPVSSKPVVTYDAVSTELVSTRVGKELKEVKEMVEDVLNRLNAIDALLQMDFSV</sequence>
<proteinExistence type="predicted"/>
<gene>
    <name evidence="2" type="ORF">DCAR_0521956</name>
</gene>
<dbReference type="Gramene" id="KZM95941">
    <property type="protein sequence ID" value="KZM95941"/>
    <property type="gene ID" value="DCAR_019183"/>
</dbReference>
<reference evidence="2" key="1">
    <citation type="journal article" date="2016" name="Nat. Genet.">
        <title>A high-quality carrot genome assembly provides new insights into carotenoid accumulation and asterid genome evolution.</title>
        <authorList>
            <person name="Iorizzo M."/>
            <person name="Ellison S."/>
            <person name="Senalik D."/>
            <person name="Zeng P."/>
            <person name="Satapoomin P."/>
            <person name="Huang J."/>
            <person name="Bowman M."/>
            <person name="Iovene M."/>
            <person name="Sanseverino W."/>
            <person name="Cavagnaro P."/>
            <person name="Yildiz M."/>
            <person name="Macko-Podgorni A."/>
            <person name="Moranska E."/>
            <person name="Grzebelus E."/>
            <person name="Grzebelus D."/>
            <person name="Ashrafi H."/>
            <person name="Zheng Z."/>
            <person name="Cheng S."/>
            <person name="Spooner D."/>
            <person name="Van Deynze A."/>
            <person name="Simon P."/>
        </authorList>
    </citation>
    <scope>NUCLEOTIDE SEQUENCE</scope>
    <source>
        <tissue evidence="2">Leaf</tissue>
    </source>
</reference>
<evidence type="ECO:0000256" key="1">
    <source>
        <dbReference type="SAM" id="MobiDB-lite"/>
    </source>
</evidence>
<name>A0A164ZHM9_DAUCS</name>
<dbReference type="AlphaFoldDB" id="A0A164ZHM9"/>
<feature type="compositionally biased region" description="Basic residues" evidence="1">
    <location>
        <begin position="1"/>
        <end position="12"/>
    </location>
</feature>